<dbReference type="PANTHER" id="PTHR47260">
    <property type="entry name" value="UPF0644 PROTEIN PB2B4.06"/>
    <property type="match status" value="1"/>
</dbReference>
<dbReference type="InterPro" id="IPR029069">
    <property type="entry name" value="HotDog_dom_sf"/>
</dbReference>
<dbReference type="Pfam" id="PF03061">
    <property type="entry name" value="4HBT"/>
    <property type="match status" value="1"/>
</dbReference>
<dbReference type="EMBL" id="LKCW01000109">
    <property type="protein sequence ID" value="KPM39376.1"/>
    <property type="molecule type" value="Genomic_DNA"/>
</dbReference>
<evidence type="ECO:0000313" key="2">
    <source>
        <dbReference type="EMBL" id="KPM39376.1"/>
    </source>
</evidence>
<dbReference type="AlphaFoldDB" id="A0A0P7BFJ9"/>
<evidence type="ECO:0000313" key="3">
    <source>
        <dbReference type="Proteomes" id="UP000050424"/>
    </source>
</evidence>
<gene>
    <name evidence="2" type="ORF">AK830_g7190</name>
</gene>
<keyword evidence="3" id="KW-1185">Reference proteome</keyword>
<comment type="caution">
    <text evidence="2">The sequence shown here is derived from an EMBL/GenBank/DDBJ whole genome shotgun (WGS) entry which is preliminary data.</text>
</comment>
<dbReference type="CDD" id="cd03443">
    <property type="entry name" value="PaaI_thioesterase"/>
    <property type="match status" value="1"/>
</dbReference>
<feature type="domain" description="Thioesterase" evidence="1">
    <location>
        <begin position="89"/>
        <end position="167"/>
    </location>
</feature>
<dbReference type="STRING" id="78410.A0A0P7BFJ9"/>
<protein>
    <recommendedName>
        <fullName evidence="1">Thioesterase domain-containing protein</fullName>
    </recommendedName>
</protein>
<proteinExistence type="predicted"/>
<name>A0A0P7BFJ9_9HYPO</name>
<organism evidence="2 3">
    <name type="scientific">Neonectria ditissima</name>
    <dbReference type="NCBI Taxonomy" id="78410"/>
    <lineage>
        <taxon>Eukaryota</taxon>
        <taxon>Fungi</taxon>
        <taxon>Dikarya</taxon>
        <taxon>Ascomycota</taxon>
        <taxon>Pezizomycotina</taxon>
        <taxon>Sordariomycetes</taxon>
        <taxon>Hypocreomycetidae</taxon>
        <taxon>Hypocreales</taxon>
        <taxon>Nectriaceae</taxon>
        <taxon>Neonectria</taxon>
    </lineage>
</organism>
<dbReference type="InterPro" id="IPR006683">
    <property type="entry name" value="Thioestr_dom"/>
</dbReference>
<reference evidence="2 3" key="1">
    <citation type="submission" date="2015-09" db="EMBL/GenBank/DDBJ databases">
        <title>Draft genome of a European isolate of the apple canker pathogen Neonectria ditissima.</title>
        <authorList>
            <person name="Gomez-Cortecero A."/>
            <person name="Harrison R.J."/>
            <person name="Armitage A.D."/>
        </authorList>
    </citation>
    <scope>NUCLEOTIDE SEQUENCE [LARGE SCALE GENOMIC DNA]</scope>
    <source>
        <strain evidence="2 3">R09/05</strain>
    </source>
</reference>
<sequence length="184" mass="20104">MTDIASLRSFFSTVPWCARLLEDSSVILSVPACRQPHMDNTLWKQTFNTADTVPAMLVLHHKSVIPESPLVREVNMLVSLGGGLSGFPGTCHGGILQTILDESMVTLILTNVNENTGLKYSWFSTVSMNTVFMKPVRIPATLLAVVAITRVEERKLYLTTTLKDGSGVALVKADAVFVGLRNKL</sequence>
<dbReference type="Gene3D" id="3.10.129.10">
    <property type="entry name" value="Hotdog Thioesterase"/>
    <property type="match status" value="1"/>
</dbReference>
<dbReference type="OrthoDB" id="506431at2759"/>
<dbReference type="Proteomes" id="UP000050424">
    <property type="component" value="Unassembled WGS sequence"/>
</dbReference>
<evidence type="ECO:0000259" key="1">
    <source>
        <dbReference type="Pfam" id="PF03061"/>
    </source>
</evidence>
<dbReference type="InterPro" id="IPR052061">
    <property type="entry name" value="PTE-AB_protein"/>
</dbReference>
<accession>A0A0P7BFJ9</accession>
<dbReference type="PANTHER" id="PTHR47260:SF6">
    <property type="entry name" value="THIOESTERASE DOMAIN-CONTAINING PROTEIN"/>
    <property type="match status" value="1"/>
</dbReference>
<dbReference type="SUPFAM" id="SSF54637">
    <property type="entry name" value="Thioesterase/thiol ester dehydrase-isomerase"/>
    <property type="match status" value="1"/>
</dbReference>